<dbReference type="InterPro" id="IPR016024">
    <property type="entry name" value="ARM-type_fold"/>
</dbReference>
<dbReference type="Pfam" id="PF13646">
    <property type="entry name" value="HEAT_2"/>
    <property type="match status" value="1"/>
</dbReference>
<keyword evidence="2" id="KW-1185">Reference proteome</keyword>
<dbReference type="Gene3D" id="1.25.10.10">
    <property type="entry name" value="Leucine-rich Repeat Variant"/>
    <property type="match status" value="1"/>
</dbReference>
<dbReference type="Proteomes" id="UP000759131">
    <property type="component" value="Unassembled WGS sequence"/>
</dbReference>
<accession>A0A7R9KYA2</accession>
<gene>
    <name evidence="1" type="ORF">OSB1V03_LOCUS11845</name>
</gene>
<evidence type="ECO:0000313" key="2">
    <source>
        <dbReference type="Proteomes" id="UP000759131"/>
    </source>
</evidence>
<dbReference type="InterPro" id="IPR011989">
    <property type="entry name" value="ARM-like"/>
</dbReference>
<dbReference type="EMBL" id="CAJPIZ010009465">
    <property type="protein sequence ID" value="CAG2111866.1"/>
    <property type="molecule type" value="Genomic_DNA"/>
</dbReference>
<evidence type="ECO:0008006" key="3">
    <source>
        <dbReference type="Google" id="ProtNLM"/>
    </source>
</evidence>
<dbReference type="AlphaFoldDB" id="A0A7R9KYA2"/>
<reference evidence="1" key="1">
    <citation type="submission" date="2020-11" db="EMBL/GenBank/DDBJ databases">
        <authorList>
            <person name="Tran Van P."/>
        </authorList>
    </citation>
    <scope>NUCLEOTIDE SEQUENCE</scope>
</reference>
<sequence length="240" mass="27265">MDWRTCADGINILMHSYESCDDIRGDASQWLTAKISECDYVTALHVRAFWSRFDPELTLQDVLKVALDVSRVIRAKEIPQFETLLSRFIAREWNPHEVTWAAVRAMITTSEPQMAAIARQWLKIMTDDNEPEILSHLLSGLESNSLTTRRASCHALAYIRAEQSIDELLFVSTEDTDPRVREEARKALSTFGGDAQQRWHQCSLTQMGFTGLSISSGSDHNNKNWAKLSSNSINNNNNNF</sequence>
<dbReference type="SUPFAM" id="SSF48371">
    <property type="entry name" value="ARM repeat"/>
    <property type="match status" value="1"/>
</dbReference>
<proteinExistence type="predicted"/>
<dbReference type="OrthoDB" id="9999654at2759"/>
<protein>
    <recommendedName>
        <fullName evidence="3">HEAT repeat domain-containing protein</fullName>
    </recommendedName>
</protein>
<name>A0A7R9KYA2_9ACAR</name>
<organism evidence="1">
    <name type="scientific">Medioppia subpectinata</name>
    <dbReference type="NCBI Taxonomy" id="1979941"/>
    <lineage>
        <taxon>Eukaryota</taxon>
        <taxon>Metazoa</taxon>
        <taxon>Ecdysozoa</taxon>
        <taxon>Arthropoda</taxon>
        <taxon>Chelicerata</taxon>
        <taxon>Arachnida</taxon>
        <taxon>Acari</taxon>
        <taxon>Acariformes</taxon>
        <taxon>Sarcoptiformes</taxon>
        <taxon>Oribatida</taxon>
        <taxon>Brachypylina</taxon>
        <taxon>Oppioidea</taxon>
        <taxon>Oppiidae</taxon>
        <taxon>Medioppia</taxon>
    </lineage>
</organism>
<dbReference type="EMBL" id="OC864040">
    <property type="protein sequence ID" value="CAD7631436.1"/>
    <property type="molecule type" value="Genomic_DNA"/>
</dbReference>
<evidence type="ECO:0000313" key="1">
    <source>
        <dbReference type="EMBL" id="CAD7631436.1"/>
    </source>
</evidence>